<sequence>MAINYPRMRATATRLFTENGATYQLTRGGGVEFVGGVEVDIPLESFPVIGVISSYSPGEIDGTLIQNGDVKMSATADVEIRIGDLIMVDGKKHRVIKPNPVKPAALLICYKPQLRA</sequence>
<evidence type="ECO:0000313" key="2">
    <source>
        <dbReference type="Proteomes" id="UP000001971"/>
    </source>
</evidence>
<name>A0A0E1NZA0_YERPA</name>
<dbReference type="GeneID" id="57976551"/>
<gene>
    <name evidence="1" type="ordered locus">YPA_1475</name>
</gene>
<proteinExistence type="predicted"/>
<dbReference type="Proteomes" id="UP000001971">
    <property type="component" value="Chromosome"/>
</dbReference>
<organism evidence="1 2">
    <name type="scientific">Yersinia pestis bv. Antiqua (strain Antiqua)</name>
    <dbReference type="NCBI Taxonomy" id="360102"/>
    <lineage>
        <taxon>Bacteria</taxon>
        <taxon>Pseudomonadati</taxon>
        <taxon>Pseudomonadota</taxon>
        <taxon>Gammaproteobacteria</taxon>
        <taxon>Enterobacterales</taxon>
        <taxon>Yersiniaceae</taxon>
        <taxon>Yersinia</taxon>
    </lineage>
</organism>
<evidence type="ECO:0000313" key="1">
    <source>
        <dbReference type="EMBL" id="ABG13442.1"/>
    </source>
</evidence>
<dbReference type="AlphaFoldDB" id="A0A0E1NZA0"/>
<reference evidence="1 2" key="1">
    <citation type="journal article" date="2006" name="J. Bacteriol.">
        <title>Complete genome sequence of Yersinia pestis strains Antiqua and Nepal516: evidence of gene reduction in an emerging pathogen.</title>
        <authorList>
            <person name="Chain P.S."/>
            <person name="Hu P."/>
            <person name="Malfatti S.A."/>
            <person name="Radnedge L."/>
            <person name="Larimer F."/>
            <person name="Vergez L.M."/>
            <person name="Worsham P."/>
            <person name="Chu M.C."/>
            <person name="Andersen G.L."/>
        </authorList>
    </citation>
    <scope>NUCLEOTIDE SEQUENCE [LARGE SCALE GENOMIC DNA]</scope>
    <source>
        <strain evidence="1 2">Antiqua</strain>
    </source>
</reference>
<accession>A0A0E1NZA0</accession>
<dbReference type="PATRIC" id="fig|360102.15.peg.47"/>
<dbReference type="EMBL" id="CP000308">
    <property type="protein sequence ID" value="ABG13442.1"/>
    <property type="molecule type" value="Genomic_DNA"/>
</dbReference>
<dbReference type="RefSeq" id="WP_002211716.1">
    <property type="nucleotide sequence ID" value="NC_008150.1"/>
</dbReference>
<dbReference type="HOGENOM" id="CLU_167666_0_0_6"/>
<dbReference type="KEGG" id="ypa:YPA_1475"/>
<protein>
    <recommendedName>
        <fullName evidence="3">Phage protein</fullName>
    </recommendedName>
</protein>
<evidence type="ECO:0008006" key="3">
    <source>
        <dbReference type="Google" id="ProtNLM"/>
    </source>
</evidence>